<comment type="similarity">
    <text evidence="2">Belongs to the NOP5/NOP56 family.</text>
</comment>
<dbReference type="InterPro" id="IPR036070">
    <property type="entry name" value="Nop_dom_sf"/>
</dbReference>
<proteinExistence type="inferred from homology"/>
<dbReference type="Proteomes" id="UP000243423">
    <property type="component" value="Nucleomorph 2"/>
</dbReference>
<evidence type="ECO:0000313" key="7">
    <source>
        <dbReference type="EMBL" id="AEA38872.1"/>
    </source>
</evidence>
<gene>
    <name evidence="7" type="primary">nop56</name>
    <name evidence="7" type="ORF">CPARA_2gp214</name>
</gene>
<dbReference type="SUPFAM" id="SSF89124">
    <property type="entry name" value="Nop domain"/>
    <property type="match status" value="1"/>
</dbReference>
<dbReference type="GO" id="GO:0031428">
    <property type="term" value="C:box C/D methylation guide snoRNP complex"/>
    <property type="evidence" value="ECO:0007669"/>
    <property type="project" value="InterPro"/>
</dbReference>
<evidence type="ECO:0000256" key="2">
    <source>
        <dbReference type="ARBA" id="ARBA00009211"/>
    </source>
</evidence>
<protein>
    <recommendedName>
        <fullName evidence="5">Nucleolar protein 56</fullName>
    </recommendedName>
</protein>
<dbReference type="InterPro" id="IPR012974">
    <property type="entry name" value="NOP58/56_N"/>
</dbReference>
<dbReference type="PANTHER" id="PTHR10894:SF0">
    <property type="entry name" value="NUCLEOLAR PROTEIN 56"/>
    <property type="match status" value="1"/>
</dbReference>
<dbReference type="SMART" id="SM00931">
    <property type="entry name" value="NOSIC"/>
    <property type="match status" value="1"/>
</dbReference>
<evidence type="ECO:0000256" key="3">
    <source>
        <dbReference type="ARBA" id="ARBA00022517"/>
    </source>
</evidence>
<dbReference type="GO" id="GO:0042254">
    <property type="term" value="P:ribosome biogenesis"/>
    <property type="evidence" value="ECO:0007669"/>
    <property type="project" value="UniProtKB-KW"/>
</dbReference>
<evidence type="ECO:0000313" key="8">
    <source>
        <dbReference type="Proteomes" id="UP000243423"/>
    </source>
</evidence>
<comment type="subcellular location">
    <subcellularLocation>
        <location evidence="1">Nucleus</location>
        <location evidence="1">Nucleolus</location>
    </subcellularLocation>
</comment>
<dbReference type="GO" id="GO:0030515">
    <property type="term" value="F:snoRNA binding"/>
    <property type="evidence" value="ECO:0007669"/>
    <property type="project" value="InterPro"/>
</dbReference>
<dbReference type="InterPro" id="IPR012976">
    <property type="entry name" value="NOSIC"/>
</dbReference>
<dbReference type="Gene3D" id="1.10.287.4070">
    <property type="match status" value="1"/>
</dbReference>
<dbReference type="PROSITE" id="PS51358">
    <property type="entry name" value="NOP"/>
    <property type="match status" value="1"/>
</dbReference>
<evidence type="ECO:0000256" key="4">
    <source>
        <dbReference type="ARBA" id="ARBA00023242"/>
    </source>
</evidence>
<keyword evidence="3" id="KW-0690">Ribosome biogenesis</keyword>
<dbReference type="AlphaFoldDB" id="F2HHS6"/>
<feature type="domain" description="Nop" evidence="6">
    <location>
        <begin position="289"/>
        <end position="406"/>
    </location>
</feature>
<keyword evidence="4" id="KW-0539">Nucleus</keyword>
<dbReference type="InterPro" id="IPR002687">
    <property type="entry name" value="Nop_dom"/>
</dbReference>
<name>F2HHS6_9CRYP</name>
<accession>F2HHS6</accession>
<dbReference type="InterPro" id="IPR042239">
    <property type="entry name" value="Nop_C"/>
</dbReference>
<keyword evidence="7" id="KW-0542">Nucleomorph</keyword>
<sequence length="412" mass="48276">MLLLYENVMGYFLFVYKKSFVNKLNPINFKKSIFNDNFFFKNITLLGFSPFISTNHAFQNIVCINESICNSYLLKFVIRTLKKLSYKTKLGVLDFKLAASIYKFVNIKITSNENMIKVTKIIKTYFERFKNKWINESITKSQRVMAYFFSQSKVKISQIKNENIVFHIISLIEQIDIDINMLTMICREWYSWYFPELSEIIKENFLYSLIIKFVGNKAKLDVKKLPELEIITNCKNIAKKIFQKARFSIGSNISKIDLLIVRFICLQIFLINKFRNKLLKYLKKKTNLVFPNLTELLGEVGSAKLVSSFGCLKNLVKLSSSTVQMLSTEKKSLSISNRQKNVSTNFLFNNHFASKIKNCHKKQFTRHLTDKLVMAARVDYFSTVRNKLYGKIYKYQIAHKMKKKIFAEDGTV</sequence>
<reference evidence="7 8" key="1">
    <citation type="journal article" date="2011" name="Genome Biol. Evol.">
        <title>Complete nucleomorph genome sequence of the nonphotosynthetic alga Cryptomonas paramecium reveals a core nucleomorph gene set.</title>
        <authorList>
            <person name="Tanifuji G."/>
            <person name="Onodera N.T."/>
            <person name="Wheeler T.J."/>
            <person name="Dlutek M."/>
            <person name="Donaher N."/>
            <person name="Archibald J.M."/>
        </authorList>
    </citation>
    <scope>NUCLEOTIDE SEQUENCE [LARGE SCALE GENOMIC DNA]</scope>
    <source>
        <strain evidence="7 8">CCAP977/2A</strain>
    </source>
</reference>
<dbReference type="EMBL" id="CP002173">
    <property type="protein sequence ID" value="AEA38872.1"/>
    <property type="molecule type" value="Genomic_DNA"/>
</dbReference>
<dbReference type="Gene3D" id="1.10.246.90">
    <property type="entry name" value="Nop domain"/>
    <property type="match status" value="1"/>
</dbReference>
<dbReference type="RefSeq" id="XP_003239770.1">
    <property type="nucleotide sequence ID" value="XM_003239722.1"/>
</dbReference>
<evidence type="ECO:0000256" key="1">
    <source>
        <dbReference type="ARBA" id="ARBA00004604"/>
    </source>
</evidence>
<organism evidence="7 8">
    <name type="scientific">Cryptomonas paramaecium</name>
    <dbReference type="NCBI Taxonomy" id="2898"/>
    <lineage>
        <taxon>Eukaryota</taxon>
        <taxon>Cryptophyceae</taxon>
        <taxon>Cryptomonadales</taxon>
        <taxon>Cryptomonadaceae</taxon>
        <taxon>Cryptomonas</taxon>
    </lineage>
</organism>
<geneLocation type="nucleomorph" evidence="7"/>
<dbReference type="InterPro" id="IPR045056">
    <property type="entry name" value="Nop56/Nop58"/>
</dbReference>
<evidence type="ECO:0000256" key="5">
    <source>
        <dbReference type="ARBA" id="ARBA00040742"/>
    </source>
</evidence>
<dbReference type="Pfam" id="PF01798">
    <property type="entry name" value="Nop"/>
    <property type="match status" value="1"/>
</dbReference>
<dbReference type="GO" id="GO:0032040">
    <property type="term" value="C:small-subunit processome"/>
    <property type="evidence" value="ECO:0007669"/>
    <property type="project" value="InterPro"/>
</dbReference>
<dbReference type="Pfam" id="PF08156">
    <property type="entry name" value="NOP5NT"/>
    <property type="match status" value="1"/>
</dbReference>
<evidence type="ECO:0000259" key="6">
    <source>
        <dbReference type="PROSITE" id="PS51358"/>
    </source>
</evidence>
<dbReference type="PANTHER" id="PTHR10894">
    <property type="entry name" value="NUCLEOLAR PROTEIN 5 NUCLEOLAR PROTEIN NOP5 NOP58"/>
    <property type="match status" value="1"/>
</dbReference>
<dbReference type="GeneID" id="10447106"/>